<evidence type="ECO:0000313" key="3">
    <source>
        <dbReference type="EMBL" id="GBQ93097.1"/>
    </source>
</evidence>
<sequence>MALSRETPALRYLRPLLRIPPDRLRATLRAASLGWVEDPSNRNPAFERVRIRQSLSTVRSATSLQEIGVHAGRRNQAQFRTAALTVGIRMDRLGFAVMETLPRDVALLGRLWQIVSGAAYPPAPHILAALIARPEPMTLGGAMLCRAGKLGPGWLLLREPAAARSRIPVAEGTLWDNRFRASGPPPGPGLTIAALGTASRDFRSSGLPSRVLASLPALWRGEHLADVPSLEAAACPGEVGFRVTFSPSLSLTEASFWPEYAQ</sequence>
<keyword evidence="4" id="KW-1185">Reference proteome</keyword>
<name>A0ABQ0Q628_9PROT</name>
<dbReference type="SUPFAM" id="SSF52402">
    <property type="entry name" value="Adenine nucleotide alpha hydrolases-like"/>
    <property type="match status" value="1"/>
</dbReference>
<proteinExistence type="predicted"/>
<protein>
    <submittedName>
        <fullName evidence="3">Ile-tRNA lysidine synthase TilS</fullName>
    </submittedName>
</protein>
<organism evidence="3 4">
    <name type="scientific">Asaia krungthepensis NRIC 0535</name>
    <dbReference type="NCBI Taxonomy" id="1307925"/>
    <lineage>
        <taxon>Bacteria</taxon>
        <taxon>Pseudomonadati</taxon>
        <taxon>Pseudomonadota</taxon>
        <taxon>Alphaproteobacteria</taxon>
        <taxon>Acetobacterales</taxon>
        <taxon>Acetobacteraceae</taxon>
        <taxon>Asaia</taxon>
    </lineage>
</organism>
<dbReference type="Proteomes" id="UP001062776">
    <property type="component" value="Unassembled WGS sequence"/>
</dbReference>
<accession>A0ABQ0Q628</accession>
<dbReference type="Pfam" id="PF01171">
    <property type="entry name" value="ATP_bind_3"/>
    <property type="match status" value="1"/>
</dbReference>
<feature type="domain" description="tRNA(Ile)-lysidine/2-thiocytidine synthase N-terminal" evidence="2">
    <location>
        <begin position="5"/>
        <end position="53"/>
    </location>
</feature>
<evidence type="ECO:0000256" key="1">
    <source>
        <dbReference type="ARBA" id="ARBA00022694"/>
    </source>
</evidence>
<reference evidence="3" key="1">
    <citation type="submission" date="2013-04" db="EMBL/GenBank/DDBJ databases">
        <title>The genome sequencing project of 58 acetic acid bacteria.</title>
        <authorList>
            <person name="Okamoto-Kainuma A."/>
            <person name="Ishikawa M."/>
            <person name="Umino S."/>
            <person name="Koizumi Y."/>
            <person name="Shiwa Y."/>
            <person name="Yoshikawa H."/>
            <person name="Matsutani M."/>
            <person name="Matsushita K."/>
        </authorList>
    </citation>
    <scope>NUCLEOTIDE SEQUENCE</scope>
    <source>
        <strain evidence="3">NRIC 0535</strain>
    </source>
</reference>
<dbReference type="InterPro" id="IPR011063">
    <property type="entry name" value="TilS/TtcA_N"/>
</dbReference>
<dbReference type="EMBL" id="BAPV01000060">
    <property type="protein sequence ID" value="GBQ93097.1"/>
    <property type="molecule type" value="Genomic_DNA"/>
</dbReference>
<comment type="caution">
    <text evidence="3">The sequence shown here is derived from an EMBL/GenBank/DDBJ whole genome shotgun (WGS) entry which is preliminary data.</text>
</comment>
<dbReference type="Gene3D" id="1.10.10.1360">
    <property type="entry name" value="tRNA (Ile)-lysidine synthase"/>
    <property type="match status" value="1"/>
</dbReference>
<evidence type="ECO:0000313" key="4">
    <source>
        <dbReference type="Proteomes" id="UP001062776"/>
    </source>
</evidence>
<keyword evidence="1" id="KW-0819">tRNA processing</keyword>
<gene>
    <name evidence="3" type="ORF">AA0535_2738</name>
</gene>
<evidence type="ECO:0000259" key="2">
    <source>
        <dbReference type="Pfam" id="PF01171"/>
    </source>
</evidence>